<dbReference type="FunFam" id="3.90.550.10:FF:000106">
    <property type="entry name" value="Translation initiation factor eIF-2B subunit epsilon"/>
    <property type="match status" value="1"/>
</dbReference>
<name>A0ABD3TPK3_9LAMI</name>
<dbReference type="Pfam" id="PF02020">
    <property type="entry name" value="W2"/>
    <property type="match status" value="1"/>
</dbReference>
<gene>
    <name evidence="11" type="ORF">ACJIZ3_022934</name>
</gene>
<feature type="region of interest" description="Disordered" evidence="9">
    <location>
        <begin position="530"/>
        <end position="560"/>
    </location>
</feature>
<dbReference type="Pfam" id="PF00483">
    <property type="entry name" value="NTP_transferase"/>
    <property type="match status" value="1"/>
</dbReference>
<dbReference type="InterPro" id="IPR051956">
    <property type="entry name" value="eIF2B_epsilon"/>
</dbReference>
<evidence type="ECO:0000256" key="6">
    <source>
        <dbReference type="ARBA" id="ARBA00044144"/>
    </source>
</evidence>
<dbReference type="CDD" id="cd05787">
    <property type="entry name" value="LbH_eIF2B_epsilon"/>
    <property type="match status" value="1"/>
</dbReference>
<evidence type="ECO:0000256" key="2">
    <source>
        <dbReference type="ARBA" id="ARBA00007878"/>
    </source>
</evidence>
<dbReference type="FunFam" id="1.25.40.180:FF:000022">
    <property type="entry name" value="Translation initiation factor eIF-2B epsilon subunit"/>
    <property type="match status" value="1"/>
</dbReference>
<dbReference type="GO" id="GO:0005829">
    <property type="term" value="C:cytosol"/>
    <property type="evidence" value="ECO:0007669"/>
    <property type="project" value="UniProtKB-SubCell"/>
</dbReference>
<protein>
    <recommendedName>
        <fullName evidence="6">Translation initiation factor eIF2B subunit epsilon</fullName>
    </recommendedName>
    <alternativeName>
        <fullName evidence="7">eIF2B GDP-GTP exchange factor subunit epsilon</fullName>
    </alternativeName>
</protein>
<keyword evidence="4" id="KW-0396">Initiation factor</keyword>
<evidence type="ECO:0000256" key="3">
    <source>
        <dbReference type="ARBA" id="ARBA00022490"/>
    </source>
</evidence>
<dbReference type="InterPro" id="IPR044123">
    <property type="entry name" value="W2_eIF2B_epsilon"/>
</dbReference>
<organism evidence="11 12">
    <name type="scientific">Penstemon smallii</name>
    <dbReference type="NCBI Taxonomy" id="265156"/>
    <lineage>
        <taxon>Eukaryota</taxon>
        <taxon>Viridiplantae</taxon>
        <taxon>Streptophyta</taxon>
        <taxon>Embryophyta</taxon>
        <taxon>Tracheophyta</taxon>
        <taxon>Spermatophyta</taxon>
        <taxon>Magnoliopsida</taxon>
        <taxon>eudicotyledons</taxon>
        <taxon>Gunneridae</taxon>
        <taxon>Pentapetalae</taxon>
        <taxon>asterids</taxon>
        <taxon>lamiids</taxon>
        <taxon>Lamiales</taxon>
        <taxon>Plantaginaceae</taxon>
        <taxon>Cheloneae</taxon>
        <taxon>Penstemon</taxon>
    </lineage>
</organism>
<dbReference type="InterPro" id="IPR003307">
    <property type="entry name" value="W2_domain"/>
</dbReference>
<dbReference type="Proteomes" id="UP001634393">
    <property type="component" value="Unassembled WGS sequence"/>
</dbReference>
<reference evidence="11 12" key="1">
    <citation type="submission" date="2024-12" db="EMBL/GenBank/DDBJ databases">
        <title>The unique morphological basis and parallel evolutionary history of personate flowers in Penstemon.</title>
        <authorList>
            <person name="Depatie T.H."/>
            <person name="Wessinger C.A."/>
        </authorList>
    </citation>
    <scope>NUCLEOTIDE SEQUENCE [LARGE SCALE GENOMIC DNA]</scope>
    <source>
        <strain evidence="11">WTNN_2</strain>
        <tissue evidence="11">Leaf</tissue>
    </source>
</reference>
<dbReference type="CDD" id="cd04197">
    <property type="entry name" value="eIF-2B_epsilon_N"/>
    <property type="match status" value="1"/>
</dbReference>
<evidence type="ECO:0000256" key="5">
    <source>
        <dbReference type="ARBA" id="ARBA00022917"/>
    </source>
</evidence>
<dbReference type="GO" id="GO:0003743">
    <property type="term" value="F:translation initiation factor activity"/>
    <property type="evidence" value="ECO:0007669"/>
    <property type="project" value="UniProtKB-KW"/>
</dbReference>
<dbReference type="Gene3D" id="1.25.40.180">
    <property type="match status" value="1"/>
</dbReference>
<dbReference type="Pfam" id="PF25084">
    <property type="entry name" value="LbH_EIF2B"/>
    <property type="match status" value="1"/>
</dbReference>
<dbReference type="InterPro" id="IPR029044">
    <property type="entry name" value="Nucleotide-diphossugar_trans"/>
</dbReference>
<evidence type="ECO:0000313" key="11">
    <source>
        <dbReference type="EMBL" id="KAL3838343.1"/>
    </source>
</evidence>
<comment type="similarity">
    <text evidence="2">Belongs to the eIF-2B gamma/epsilon subunits family.</text>
</comment>
<evidence type="ECO:0000313" key="12">
    <source>
        <dbReference type="Proteomes" id="UP001634393"/>
    </source>
</evidence>
<keyword evidence="5" id="KW-0648">Protein biosynthesis</keyword>
<comment type="subcellular location">
    <subcellularLocation>
        <location evidence="1">Cytoplasm</location>
        <location evidence="1">Cytosol</location>
    </subcellularLocation>
</comment>
<evidence type="ECO:0000256" key="1">
    <source>
        <dbReference type="ARBA" id="ARBA00004514"/>
    </source>
</evidence>
<feature type="domain" description="W2" evidence="10">
    <location>
        <begin position="558"/>
        <end position="729"/>
    </location>
</feature>
<evidence type="ECO:0000256" key="8">
    <source>
        <dbReference type="ARBA" id="ARBA00046432"/>
    </source>
</evidence>
<keyword evidence="12" id="KW-1185">Reference proteome</keyword>
<accession>A0ABD3TPK3</accession>
<dbReference type="SMART" id="SM00515">
    <property type="entry name" value="eIF5C"/>
    <property type="match status" value="1"/>
</dbReference>
<dbReference type="SUPFAM" id="SSF51161">
    <property type="entry name" value="Trimeric LpxA-like enzymes"/>
    <property type="match status" value="1"/>
</dbReference>
<evidence type="ECO:0000256" key="9">
    <source>
        <dbReference type="SAM" id="MobiDB-lite"/>
    </source>
</evidence>
<dbReference type="PANTHER" id="PTHR45887:SF1">
    <property type="entry name" value="TRANSLATION INITIATION FACTOR EIF-2B SUBUNIT EPSILON"/>
    <property type="match status" value="1"/>
</dbReference>
<comment type="caution">
    <text evidence="11">The sequence shown here is derived from an EMBL/GenBank/DDBJ whole genome shotgun (WGS) entry which is preliminary data.</text>
</comment>
<feature type="compositionally biased region" description="Acidic residues" evidence="9">
    <location>
        <begin position="549"/>
        <end position="558"/>
    </location>
</feature>
<dbReference type="FunFam" id="2.160.10.10:FF:000029">
    <property type="entry name" value="Trimeric LpxA-like enzyme"/>
    <property type="match status" value="1"/>
</dbReference>
<proteinExistence type="inferred from homology"/>
<dbReference type="PANTHER" id="PTHR45887">
    <property type="entry name" value="TRANSLATION INITIATION FACTOR EIF-2B SUBUNIT EPSILON"/>
    <property type="match status" value="1"/>
</dbReference>
<dbReference type="InterPro" id="IPR016024">
    <property type="entry name" value="ARM-type_fold"/>
</dbReference>
<dbReference type="EMBL" id="JBJXBP010000003">
    <property type="protein sequence ID" value="KAL3838343.1"/>
    <property type="molecule type" value="Genomic_DNA"/>
</dbReference>
<evidence type="ECO:0000256" key="7">
    <source>
        <dbReference type="ARBA" id="ARBA00044345"/>
    </source>
</evidence>
<dbReference type="InterPro" id="IPR035543">
    <property type="entry name" value="eIF-2B_epsilon_N"/>
</dbReference>
<dbReference type="SUPFAM" id="SSF53448">
    <property type="entry name" value="Nucleotide-diphospho-sugar transferases"/>
    <property type="match status" value="1"/>
</dbReference>
<evidence type="ECO:0000259" key="10">
    <source>
        <dbReference type="PROSITE" id="PS51363"/>
    </source>
</evidence>
<evidence type="ECO:0000256" key="4">
    <source>
        <dbReference type="ARBA" id="ARBA00022540"/>
    </source>
</evidence>
<dbReference type="InterPro" id="IPR056764">
    <property type="entry name" value="LbH_EIF2B3/5"/>
</dbReference>
<dbReference type="InterPro" id="IPR005835">
    <property type="entry name" value="NTP_transferase_dom"/>
</dbReference>
<comment type="subunit">
    <text evidence="8">Component of the translation initiation factor 2B (eIF2B) complex which is a heterodecamer of two sets of five different subunits: alpha, beta, gamma, delta and epsilon. Subunits alpha, beta and delta comprise a regulatory subcomplex and subunits epsilon and gamma comprise a catalytic subcomplex. Within the complex, the hexameric regulatory complex resides at the center, with the two heterodimeric catalytic subcomplexes bound on opposite sides.</text>
</comment>
<dbReference type="AlphaFoldDB" id="A0ABD3TPK3"/>
<dbReference type="Gene3D" id="2.160.10.10">
    <property type="entry name" value="Hexapeptide repeat proteins"/>
    <property type="match status" value="1"/>
</dbReference>
<dbReference type="CDD" id="cd11558">
    <property type="entry name" value="W2_eIF2B_epsilon"/>
    <property type="match status" value="1"/>
</dbReference>
<dbReference type="Gene3D" id="3.90.550.10">
    <property type="entry name" value="Spore Coat Polysaccharide Biosynthesis Protein SpsA, Chain A"/>
    <property type="match status" value="1"/>
</dbReference>
<keyword evidence="3" id="KW-0963">Cytoplasm</keyword>
<sequence>MAAKKGNRGGGGDAEEELTRVPLQAVLLADSFATLFRPITLERPKVLIPLVNAPMIDYTLAWLESAGVEEVFVFCAAHSRQVIDYLKNSKWIDQPNFTVTTIESHNSTSAGDALRIIYERHVIHGDFVLVAGDTVSNMSLTDALKEHKERRRKDSNAVMTMVIKQSKPSAVTRQSRLGTEELFMAIDPDTKQLLYYEDKADVRKGMISLEKELLFDNSSISLHNDKQDCYIDICSQEVLSLFTDNFDYQHLRRHFVKGLLLDDIMGYKIFTHEIHSSYAARVDNYRSYATISKDIIQRWTYPLVPDIQFFGNCATKLERQGKYRASDVVLSRSAQIGPFTVIGNGTKIGNYSEVSNSVIGEGCLIGSNVSIDGCYIWDNVTIEDGCKLKHAIACDGVIIKSGAVLEAGVVLSFKVIIGQEFVVPAYSKVSLLEQPLKQDSDEELEYADNSSGNIEFTSIYDEPERLEEKLRTELSNSQVQATSEVGDGGVGFIWSVSEGGHEDEWRHSVAPIPADKLVEIIKSATEELELSNQDGNILPPSGELGPDSVDNDSDEDARDDSAHFNKEVEATFIRAVEENHKEEHVILEVNSLRLSYNLTSSDCTGALFYAMMKYASDMPHGSSGELLKNVANVTAKWKKLLKYYLPSIDEEIEVILKFEEMCLEESTKELSPLFMQILNLLYNNDILQEEAILNWASEKEEADEADKHFLKQAEELIQWLKNASEEEEE</sequence>
<dbReference type="InterPro" id="IPR011004">
    <property type="entry name" value="Trimer_LpxA-like_sf"/>
</dbReference>
<dbReference type="PROSITE" id="PS51363">
    <property type="entry name" value="W2"/>
    <property type="match status" value="1"/>
</dbReference>
<dbReference type="SUPFAM" id="SSF48371">
    <property type="entry name" value="ARM repeat"/>
    <property type="match status" value="1"/>
</dbReference>